<protein>
    <submittedName>
        <fullName evidence="2">10652_t:CDS:1</fullName>
    </submittedName>
</protein>
<sequence length="96" mass="11075">MNTPSTIPQLVLYHDGSSKIKPIIYRHHPRSVPDKVEAPTRISIILHTLSEIFNENVSVKEFQRFFEEGPQPVSPEEQPEEQPKRVNLRNARICGM</sequence>
<evidence type="ECO:0000256" key="1">
    <source>
        <dbReference type="SAM" id="MobiDB-lite"/>
    </source>
</evidence>
<dbReference type="EMBL" id="CAJVPI010000296">
    <property type="protein sequence ID" value="CAG8515282.1"/>
    <property type="molecule type" value="Genomic_DNA"/>
</dbReference>
<proteinExistence type="predicted"/>
<feature type="region of interest" description="Disordered" evidence="1">
    <location>
        <begin position="68"/>
        <end position="96"/>
    </location>
</feature>
<gene>
    <name evidence="2" type="ORF">PBRASI_LOCUS3332</name>
</gene>
<accession>A0A9N9F7S7</accession>
<name>A0A9N9F7S7_9GLOM</name>
<keyword evidence="3" id="KW-1185">Reference proteome</keyword>
<evidence type="ECO:0000313" key="3">
    <source>
        <dbReference type="Proteomes" id="UP000789739"/>
    </source>
</evidence>
<comment type="caution">
    <text evidence="2">The sequence shown here is derived from an EMBL/GenBank/DDBJ whole genome shotgun (WGS) entry which is preliminary data.</text>
</comment>
<dbReference type="Proteomes" id="UP000789739">
    <property type="component" value="Unassembled WGS sequence"/>
</dbReference>
<evidence type="ECO:0000313" key="2">
    <source>
        <dbReference type="EMBL" id="CAG8515282.1"/>
    </source>
</evidence>
<dbReference type="AlphaFoldDB" id="A0A9N9F7S7"/>
<reference evidence="2" key="1">
    <citation type="submission" date="2021-06" db="EMBL/GenBank/DDBJ databases">
        <authorList>
            <person name="Kallberg Y."/>
            <person name="Tangrot J."/>
            <person name="Rosling A."/>
        </authorList>
    </citation>
    <scope>NUCLEOTIDE SEQUENCE</scope>
    <source>
        <strain evidence="2">BR232B</strain>
    </source>
</reference>
<organism evidence="2 3">
    <name type="scientific">Paraglomus brasilianum</name>
    <dbReference type="NCBI Taxonomy" id="144538"/>
    <lineage>
        <taxon>Eukaryota</taxon>
        <taxon>Fungi</taxon>
        <taxon>Fungi incertae sedis</taxon>
        <taxon>Mucoromycota</taxon>
        <taxon>Glomeromycotina</taxon>
        <taxon>Glomeromycetes</taxon>
        <taxon>Paraglomerales</taxon>
        <taxon>Paraglomeraceae</taxon>
        <taxon>Paraglomus</taxon>
    </lineage>
</organism>